<dbReference type="Pfam" id="PF00534">
    <property type="entry name" value="Glycos_transf_1"/>
    <property type="match status" value="1"/>
</dbReference>
<accession>A0A9E6XUD3</accession>
<dbReference type="Pfam" id="PF13439">
    <property type="entry name" value="Glyco_transf_4"/>
    <property type="match status" value="2"/>
</dbReference>
<dbReference type="EMBL" id="CP087164">
    <property type="protein sequence ID" value="UGS34614.1"/>
    <property type="molecule type" value="Genomic_DNA"/>
</dbReference>
<dbReference type="InterPro" id="IPR001296">
    <property type="entry name" value="Glyco_trans_1"/>
</dbReference>
<sequence>MTRPRRLLLVLSNLGTGGAEWQVRHLARGLAQQGDDVTVVALGRVLPPVEALTSAGVRILELGAFGPRARLLALPQLTRLARRADVVHCTSWDATLYGRLAALLARRPVVVSDHATDRRIHVSRQGAPRGRWVSAHHRLLGPLTATTVVCARSQEQLLAAEGVPRDRLVHIPNGIPLDEVRGAAGRGPSRAELGIPDQALVVVHVAHFRTEKNQEQTLETVAALRNALGDVRAVFVGTGPREDELRTRAQAMGADWAVFLGRRGNAPGVMALADLLVLPSRADTMPMTILEALALGVPVVAYDVGDVGTVLAATGGGVCVPHMDDAAFTAACGRVLADDRLRHELSDLGRRGAAGYDADTMVRRYADVFASALPGRPAPMSRLRVAQVGPDLHGRGGMPAVMQGLFSSPLAERHQLDFIATYGTATYGDADPWRRAATFAGGLARLVGWSLRRGRRLVHIHTATRGSWYRKSVCVLAARATGRPVILHVHAGPGDIAAFCERIGPLRRRLFAWAFRAADRVVSVSSAGALEIERGLGVHGIVVVPNAAPPRPAAAAPRPATASAPGRDAVEVLYLGGFANPAKGGHVLVEALPELLAAAPRVSVTMAGLGPAPELRDTGGRVRWLGWLERDAAGAALADADIVVLPSISEGLPVVLLEALSQGKAVVATRAGGIPEVISDGVDGVLVDPADPVALAQALARLAGDAALRTRLGAAAAARADRLGHEEVYQRLDDLYRELAPAPPAVSAGVR</sequence>
<keyword evidence="2 5" id="KW-0808">Transferase</keyword>
<dbReference type="GO" id="GO:1901137">
    <property type="term" value="P:carbohydrate derivative biosynthetic process"/>
    <property type="evidence" value="ECO:0007669"/>
    <property type="project" value="UniProtKB-ARBA"/>
</dbReference>
<dbReference type="PANTHER" id="PTHR45947:SF3">
    <property type="entry name" value="SULFOQUINOVOSYL TRANSFERASE SQD2"/>
    <property type="match status" value="1"/>
</dbReference>
<dbReference type="PANTHER" id="PTHR45947">
    <property type="entry name" value="SULFOQUINOVOSYL TRANSFERASE SQD2"/>
    <property type="match status" value="1"/>
</dbReference>
<dbReference type="KEGG" id="sbae:DSM104329_00993"/>
<organism evidence="5 6">
    <name type="scientific">Capillimicrobium parvum</name>
    <dbReference type="NCBI Taxonomy" id="2884022"/>
    <lineage>
        <taxon>Bacteria</taxon>
        <taxon>Bacillati</taxon>
        <taxon>Actinomycetota</taxon>
        <taxon>Thermoleophilia</taxon>
        <taxon>Solirubrobacterales</taxon>
        <taxon>Capillimicrobiaceae</taxon>
        <taxon>Capillimicrobium</taxon>
    </lineage>
</organism>
<evidence type="ECO:0000256" key="1">
    <source>
        <dbReference type="ARBA" id="ARBA00022676"/>
    </source>
</evidence>
<dbReference type="RefSeq" id="WP_259314280.1">
    <property type="nucleotide sequence ID" value="NZ_CP087164.1"/>
</dbReference>
<keyword evidence="6" id="KW-1185">Reference proteome</keyword>
<feature type="domain" description="Glycosyl transferase family 1" evidence="3">
    <location>
        <begin position="189"/>
        <end position="350"/>
    </location>
</feature>
<evidence type="ECO:0000259" key="3">
    <source>
        <dbReference type="Pfam" id="PF00534"/>
    </source>
</evidence>
<evidence type="ECO:0000313" key="5">
    <source>
        <dbReference type="EMBL" id="UGS34614.1"/>
    </source>
</evidence>
<reference evidence="5" key="1">
    <citation type="journal article" date="2022" name="Int. J. Syst. Evol. Microbiol.">
        <title>Pseudomonas aegrilactucae sp. nov. and Pseudomonas morbosilactucae sp. nov., pathogens causing bacterial rot of lettuce in Japan.</title>
        <authorList>
            <person name="Sawada H."/>
            <person name="Fujikawa T."/>
            <person name="Satou M."/>
        </authorList>
    </citation>
    <scope>NUCLEOTIDE SEQUENCE</scope>
    <source>
        <strain evidence="5">0166_1</strain>
    </source>
</reference>
<dbReference type="InterPro" id="IPR050194">
    <property type="entry name" value="Glycosyltransferase_grp1"/>
</dbReference>
<dbReference type="Pfam" id="PF13692">
    <property type="entry name" value="Glyco_trans_1_4"/>
    <property type="match status" value="1"/>
</dbReference>
<feature type="domain" description="Glycosyltransferase subfamily 4-like N-terminal" evidence="4">
    <location>
        <begin position="17"/>
        <end position="178"/>
    </location>
</feature>
<dbReference type="AlphaFoldDB" id="A0A9E6XUD3"/>
<name>A0A9E6XUD3_9ACTN</name>
<evidence type="ECO:0000256" key="2">
    <source>
        <dbReference type="ARBA" id="ARBA00022679"/>
    </source>
</evidence>
<proteinExistence type="predicted"/>
<evidence type="ECO:0000259" key="4">
    <source>
        <dbReference type="Pfam" id="PF13439"/>
    </source>
</evidence>
<dbReference type="InterPro" id="IPR028098">
    <property type="entry name" value="Glyco_trans_4-like_N"/>
</dbReference>
<dbReference type="GO" id="GO:0102710">
    <property type="term" value="F:D-inositol-3-phosphate glycosyltransferase activity"/>
    <property type="evidence" value="ECO:0007669"/>
    <property type="project" value="UniProtKB-EC"/>
</dbReference>
<evidence type="ECO:0000313" key="6">
    <source>
        <dbReference type="Proteomes" id="UP001162834"/>
    </source>
</evidence>
<dbReference type="SUPFAM" id="SSF53756">
    <property type="entry name" value="UDP-Glycosyltransferase/glycogen phosphorylase"/>
    <property type="match status" value="2"/>
</dbReference>
<gene>
    <name evidence="5" type="primary">mshA_2</name>
    <name evidence="5" type="ORF">DSM104329_00993</name>
</gene>
<dbReference type="CDD" id="cd03801">
    <property type="entry name" value="GT4_PimA-like"/>
    <property type="match status" value="2"/>
</dbReference>
<keyword evidence="1 5" id="KW-0328">Glycosyltransferase</keyword>
<dbReference type="Gene3D" id="3.40.50.2000">
    <property type="entry name" value="Glycogen Phosphorylase B"/>
    <property type="match status" value="4"/>
</dbReference>
<dbReference type="Proteomes" id="UP001162834">
    <property type="component" value="Chromosome"/>
</dbReference>
<feature type="domain" description="Glycosyltransferase subfamily 4-like N-terminal" evidence="4">
    <location>
        <begin position="448"/>
        <end position="547"/>
    </location>
</feature>
<dbReference type="EC" id="2.4.1.250" evidence="5"/>
<protein>
    <submittedName>
        <fullName evidence="5">D-inositol-3-phosphate glycosyltransferase</fullName>
        <ecNumber evidence="5">2.4.1.250</ecNumber>
    </submittedName>
</protein>